<dbReference type="RefSeq" id="WP_380287897.1">
    <property type="nucleotide sequence ID" value="NZ_JBHULY010000002.1"/>
</dbReference>
<name>A0ABW5T875_9FLAO</name>
<dbReference type="Gene3D" id="3.40.50.12370">
    <property type="match status" value="1"/>
</dbReference>
<protein>
    <submittedName>
        <fullName evidence="3">Universal stress protein</fullName>
    </submittedName>
</protein>
<dbReference type="SUPFAM" id="SSF52402">
    <property type="entry name" value="Adenine nucleotide alpha hydrolases-like"/>
    <property type="match status" value="2"/>
</dbReference>
<evidence type="ECO:0000313" key="3">
    <source>
        <dbReference type="EMBL" id="MFD2724655.1"/>
    </source>
</evidence>
<dbReference type="Pfam" id="PF00582">
    <property type="entry name" value="Usp"/>
    <property type="match status" value="1"/>
</dbReference>
<reference evidence="4" key="1">
    <citation type="journal article" date="2019" name="Int. J. Syst. Evol. Microbiol.">
        <title>The Global Catalogue of Microorganisms (GCM) 10K type strain sequencing project: providing services to taxonomists for standard genome sequencing and annotation.</title>
        <authorList>
            <consortium name="The Broad Institute Genomics Platform"/>
            <consortium name="The Broad Institute Genome Sequencing Center for Infectious Disease"/>
            <person name="Wu L."/>
            <person name="Ma J."/>
        </authorList>
    </citation>
    <scope>NUCLEOTIDE SEQUENCE [LARGE SCALE GENOMIC DNA]</scope>
    <source>
        <strain evidence="4">KCTC 42398</strain>
    </source>
</reference>
<dbReference type="PANTHER" id="PTHR46268:SF6">
    <property type="entry name" value="UNIVERSAL STRESS PROTEIN UP12"/>
    <property type="match status" value="1"/>
</dbReference>
<feature type="domain" description="UspA" evidence="2">
    <location>
        <begin position="1"/>
        <end position="143"/>
    </location>
</feature>
<sequence length="299" mass="34406">MKTILYATDCTNNDAPSLKYAYRFSSILKADLHVLHVYSFPPIAFSTIQPLNLLKKKMHKERIELVDKYCRTHLNNEFRQKPITTHVVENDSVSESILRLSKVLTPDLIIIGMKDRHSKRGYFSGNIADTLLDTVETPLLIVPNSLIYDTISTIVYATDFEQEDIESIQKLIEIARPFEALIEIVHVYESDKYATLERMERFQNTLLKQVSYPEITFRNIASENIKSGLLSVLNNEKASLLAMLERKHEWSFSNIFHKDLVKDMEMSLKIPLLAYNKNSTKLQNANAPYNIDNEMLSSG</sequence>
<dbReference type="Proteomes" id="UP001597476">
    <property type="component" value="Unassembled WGS sequence"/>
</dbReference>
<comment type="caution">
    <text evidence="3">The sequence shown here is derived from an EMBL/GenBank/DDBJ whole genome shotgun (WGS) entry which is preliminary data.</text>
</comment>
<dbReference type="EMBL" id="JBHULY010000002">
    <property type="protein sequence ID" value="MFD2724655.1"/>
    <property type="molecule type" value="Genomic_DNA"/>
</dbReference>
<organism evidence="3 4">
    <name type="scientific">Hyunsoonleella rubra</name>
    <dbReference type="NCBI Taxonomy" id="1737062"/>
    <lineage>
        <taxon>Bacteria</taxon>
        <taxon>Pseudomonadati</taxon>
        <taxon>Bacteroidota</taxon>
        <taxon>Flavobacteriia</taxon>
        <taxon>Flavobacteriales</taxon>
        <taxon>Flavobacteriaceae</taxon>
    </lineage>
</organism>
<accession>A0ABW5T875</accession>
<comment type="similarity">
    <text evidence="1">Belongs to the universal stress protein A family.</text>
</comment>
<evidence type="ECO:0000256" key="1">
    <source>
        <dbReference type="ARBA" id="ARBA00008791"/>
    </source>
</evidence>
<dbReference type="CDD" id="cd00293">
    <property type="entry name" value="USP-like"/>
    <property type="match status" value="1"/>
</dbReference>
<dbReference type="PANTHER" id="PTHR46268">
    <property type="entry name" value="STRESS RESPONSE PROTEIN NHAX"/>
    <property type="match status" value="1"/>
</dbReference>
<gene>
    <name evidence="3" type="ORF">ACFSR8_00385</name>
</gene>
<proteinExistence type="inferred from homology"/>
<dbReference type="InterPro" id="IPR006016">
    <property type="entry name" value="UspA"/>
</dbReference>
<keyword evidence="4" id="KW-1185">Reference proteome</keyword>
<evidence type="ECO:0000259" key="2">
    <source>
        <dbReference type="Pfam" id="PF00582"/>
    </source>
</evidence>
<evidence type="ECO:0000313" key="4">
    <source>
        <dbReference type="Proteomes" id="UP001597476"/>
    </source>
</evidence>